<dbReference type="RefSeq" id="WP_344452224.1">
    <property type="nucleotide sequence ID" value="NZ_BAAATZ010000016.1"/>
</dbReference>
<accession>A0ABP6GRB0</accession>
<proteinExistence type="predicted"/>
<organism evidence="1 2">
    <name type="scientific">Actinocorallia aurantiaca</name>
    <dbReference type="NCBI Taxonomy" id="46204"/>
    <lineage>
        <taxon>Bacteria</taxon>
        <taxon>Bacillati</taxon>
        <taxon>Actinomycetota</taxon>
        <taxon>Actinomycetes</taxon>
        <taxon>Streptosporangiales</taxon>
        <taxon>Thermomonosporaceae</taxon>
        <taxon>Actinocorallia</taxon>
    </lineage>
</organism>
<reference evidence="2" key="1">
    <citation type="journal article" date="2019" name="Int. J. Syst. Evol. Microbiol.">
        <title>The Global Catalogue of Microorganisms (GCM) 10K type strain sequencing project: providing services to taxonomists for standard genome sequencing and annotation.</title>
        <authorList>
            <consortium name="The Broad Institute Genomics Platform"/>
            <consortium name="The Broad Institute Genome Sequencing Center for Infectious Disease"/>
            <person name="Wu L."/>
            <person name="Ma J."/>
        </authorList>
    </citation>
    <scope>NUCLEOTIDE SEQUENCE [LARGE SCALE GENOMIC DNA]</scope>
    <source>
        <strain evidence="2">JCM 8201</strain>
    </source>
</reference>
<keyword evidence="2" id="KW-1185">Reference proteome</keyword>
<sequence length="355" mass="39974">MANRLAGAATHGALRALRSVFDRADSLAGRPFTETDLMVPHTRSRRFGWTHYGVMIPDLPAPHRYFSIMSLIGATGSLAFDNDHALAAEPRKNASVVTGTAATHPRHFGNYEIGRDGRFSDDGGEIRFGREVEITGSYPNYKVEVAVEDFTLSIDIENTDKVSWFFHSPVYKHMSLLSHYRGQVAIGEDRQQIEGLCAFEYGACPSPYLLRSKPLPTRFKAPLNHFVYHIINLDPTHQVLLSQYSIAGRPLMTFALLRSTDAYTSVHHDTTYEVLEYRPAEAPTPDGRSMRLPQRTRFIVGDRDRPWLELETTMDTPFTYGLGTGFVGGFAYTGQWRNEAITGRGYVEYIDRRDG</sequence>
<name>A0ABP6GRB0_9ACTN</name>
<evidence type="ECO:0000313" key="1">
    <source>
        <dbReference type="EMBL" id="GAA2729877.1"/>
    </source>
</evidence>
<gene>
    <name evidence="1" type="ORF">GCM10010439_41630</name>
</gene>
<dbReference type="InterPro" id="IPR046611">
    <property type="entry name" value="DUF6670"/>
</dbReference>
<comment type="caution">
    <text evidence="1">The sequence shown here is derived from an EMBL/GenBank/DDBJ whole genome shotgun (WGS) entry which is preliminary data.</text>
</comment>
<dbReference type="EMBL" id="BAAATZ010000016">
    <property type="protein sequence ID" value="GAA2729877.1"/>
    <property type="molecule type" value="Genomic_DNA"/>
</dbReference>
<evidence type="ECO:0008006" key="3">
    <source>
        <dbReference type="Google" id="ProtNLM"/>
    </source>
</evidence>
<evidence type="ECO:0000313" key="2">
    <source>
        <dbReference type="Proteomes" id="UP001501842"/>
    </source>
</evidence>
<dbReference type="Proteomes" id="UP001501842">
    <property type="component" value="Unassembled WGS sequence"/>
</dbReference>
<dbReference type="Pfam" id="PF20375">
    <property type="entry name" value="DUF6670"/>
    <property type="match status" value="1"/>
</dbReference>
<protein>
    <recommendedName>
        <fullName evidence="3">GH43/DUF377 family glycosyl hydrolase</fullName>
    </recommendedName>
</protein>